<dbReference type="AlphaFoldDB" id="A0A3M7R214"/>
<evidence type="ECO:0000313" key="2">
    <source>
        <dbReference type="EMBL" id="RNA17401.1"/>
    </source>
</evidence>
<dbReference type="OrthoDB" id="10236862at2759"/>
<accession>A0A3M7R214</accession>
<dbReference type="EMBL" id="REGN01004461">
    <property type="protein sequence ID" value="RNA17401.1"/>
    <property type="molecule type" value="Genomic_DNA"/>
</dbReference>
<dbReference type="Proteomes" id="UP000276133">
    <property type="component" value="Unassembled WGS sequence"/>
</dbReference>
<organism evidence="2 3">
    <name type="scientific">Brachionus plicatilis</name>
    <name type="common">Marine rotifer</name>
    <name type="synonym">Brachionus muelleri</name>
    <dbReference type="NCBI Taxonomy" id="10195"/>
    <lineage>
        <taxon>Eukaryota</taxon>
        <taxon>Metazoa</taxon>
        <taxon>Spiralia</taxon>
        <taxon>Gnathifera</taxon>
        <taxon>Rotifera</taxon>
        <taxon>Eurotatoria</taxon>
        <taxon>Monogononta</taxon>
        <taxon>Pseudotrocha</taxon>
        <taxon>Ploima</taxon>
        <taxon>Brachionidae</taxon>
        <taxon>Brachionus</taxon>
    </lineage>
</organism>
<evidence type="ECO:0000256" key="1">
    <source>
        <dbReference type="SAM" id="MobiDB-lite"/>
    </source>
</evidence>
<reference evidence="2 3" key="1">
    <citation type="journal article" date="2018" name="Sci. Rep.">
        <title>Genomic signatures of local adaptation to the degree of environmental predictability in rotifers.</title>
        <authorList>
            <person name="Franch-Gras L."/>
            <person name="Hahn C."/>
            <person name="Garcia-Roger E.M."/>
            <person name="Carmona M.J."/>
            <person name="Serra M."/>
            <person name="Gomez A."/>
        </authorList>
    </citation>
    <scope>NUCLEOTIDE SEQUENCE [LARGE SCALE GENOMIC DNA]</scope>
    <source>
        <strain evidence="2">HYR1</strain>
    </source>
</reference>
<comment type="caution">
    <text evidence="2">The sequence shown here is derived from an EMBL/GenBank/DDBJ whole genome shotgun (WGS) entry which is preliminary data.</text>
</comment>
<gene>
    <name evidence="2" type="ORF">BpHYR1_013013</name>
</gene>
<feature type="region of interest" description="Disordered" evidence="1">
    <location>
        <begin position="38"/>
        <end position="67"/>
    </location>
</feature>
<evidence type="ECO:0000313" key="3">
    <source>
        <dbReference type="Proteomes" id="UP000276133"/>
    </source>
</evidence>
<sequence length="148" mass="17379">MFKLKDLIKALLKLVKIISSNIKKDKIKNFYRNMSKSTPLKRKKTSKNLRPTLYISSDSDDESPQKIYHPKSLNLSEKRRKNIPIQERTDEIEAYYLIQFLGKQSEYGIVSDKSIILDDENTQIGTVKHYSKSYPRQFGFYPITLNKN</sequence>
<name>A0A3M7R214_BRAPC</name>
<keyword evidence="3" id="KW-1185">Reference proteome</keyword>
<proteinExistence type="predicted"/>
<protein>
    <submittedName>
        <fullName evidence="2">Uncharacterized protein</fullName>
    </submittedName>
</protein>